<protein>
    <submittedName>
        <fullName evidence="2">Uncharacterized protein</fullName>
    </submittedName>
</protein>
<keyword evidence="3" id="KW-1185">Reference proteome</keyword>
<feature type="compositionally biased region" description="Basic and acidic residues" evidence="1">
    <location>
        <begin position="32"/>
        <end position="43"/>
    </location>
</feature>
<evidence type="ECO:0000313" key="3">
    <source>
        <dbReference type="Proteomes" id="UP001500840"/>
    </source>
</evidence>
<feature type="compositionally biased region" description="Polar residues" evidence="1">
    <location>
        <begin position="73"/>
        <end position="82"/>
    </location>
</feature>
<proteinExistence type="predicted"/>
<dbReference type="Proteomes" id="UP001500840">
    <property type="component" value="Unassembled WGS sequence"/>
</dbReference>
<dbReference type="RefSeq" id="WP_339936943.1">
    <property type="nucleotide sequence ID" value="NZ_BAABGA010000037.1"/>
</dbReference>
<dbReference type="EMBL" id="BAABGA010000037">
    <property type="protein sequence ID" value="GAA4456433.1"/>
    <property type="molecule type" value="Genomic_DNA"/>
</dbReference>
<organism evidence="2 3">
    <name type="scientific">Novipirellula rosea</name>
    <dbReference type="NCBI Taxonomy" id="1031540"/>
    <lineage>
        <taxon>Bacteria</taxon>
        <taxon>Pseudomonadati</taxon>
        <taxon>Planctomycetota</taxon>
        <taxon>Planctomycetia</taxon>
        <taxon>Pirellulales</taxon>
        <taxon>Pirellulaceae</taxon>
        <taxon>Novipirellula</taxon>
    </lineage>
</organism>
<name>A0ABP8MYA6_9BACT</name>
<sequence>MSKQAQYALIAAIAFSFVGGASLAEAGKIRSTVERRHSPEKGFWDSSHNSKNVVRHHASPRVHYTPKTHKSNSGKSWGWQRSSRAELHHPGPRKTHGSSNTSNPGALFNLFR</sequence>
<accession>A0ABP8MYA6</accession>
<evidence type="ECO:0000256" key="1">
    <source>
        <dbReference type="SAM" id="MobiDB-lite"/>
    </source>
</evidence>
<comment type="caution">
    <text evidence="2">The sequence shown here is derived from an EMBL/GenBank/DDBJ whole genome shotgun (WGS) entry which is preliminary data.</text>
</comment>
<feature type="region of interest" description="Disordered" evidence="1">
    <location>
        <begin position="32"/>
        <end position="112"/>
    </location>
</feature>
<gene>
    <name evidence="2" type="ORF">GCM10023156_31750</name>
</gene>
<reference evidence="3" key="1">
    <citation type="journal article" date="2019" name="Int. J. Syst. Evol. Microbiol.">
        <title>The Global Catalogue of Microorganisms (GCM) 10K type strain sequencing project: providing services to taxonomists for standard genome sequencing and annotation.</title>
        <authorList>
            <consortium name="The Broad Institute Genomics Platform"/>
            <consortium name="The Broad Institute Genome Sequencing Center for Infectious Disease"/>
            <person name="Wu L."/>
            <person name="Ma J."/>
        </authorList>
    </citation>
    <scope>NUCLEOTIDE SEQUENCE [LARGE SCALE GENOMIC DNA]</scope>
    <source>
        <strain evidence="3">JCM 17759</strain>
    </source>
</reference>
<evidence type="ECO:0000313" key="2">
    <source>
        <dbReference type="EMBL" id="GAA4456433.1"/>
    </source>
</evidence>
<feature type="compositionally biased region" description="Basic residues" evidence="1">
    <location>
        <begin position="53"/>
        <end position="72"/>
    </location>
</feature>